<keyword evidence="8" id="KW-0479">Metal-binding</keyword>
<sequence length="161" mass="18627">MHCPFCSHPETRVVDSRLVADGAQTRRRRECMGCNERFTTFETAELSYPPVIKQNGQREPFNMGKLRSGLERSLEKRPVSLDAFDAALSRILHRIRNRSAREIHTRVIGDYVMAELRQLDEVAYVRFASVYRSFQDIDEFRAELDRLSQPSACEGDSNRES</sequence>
<comment type="similarity">
    <text evidence="8">Belongs to the NrdR family.</text>
</comment>
<reference evidence="10" key="1">
    <citation type="submission" date="2022-11" db="EMBL/GenBank/DDBJ databases">
        <title>Parathalassolutuus dongxingensis gen. nov., sp. nov., a novel member of family Oceanospirillaceae isolated from a coastal shrimp pond in Guangxi, China.</title>
        <authorList>
            <person name="Chen H."/>
        </authorList>
    </citation>
    <scope>NUCLEOTIDE SEQUENCE</scope>
    <source>
        <strain evidence="10">G-43</strain>
    </source>
</reference>
<keyword evidence="7 8" id="KW-0804">Transcription</keyword>
<comment type="cofactor">
    <cofactor evidence="8">
        <name>Zn(2+)</name>
        <dbReference type="ChEBI" id="CHEBI:29105"/>
    </cofactor>
    <text evidence="8">Binds 1 zinc ion.</text>
</comment>
<dbReference type="PANTHER" id="PTHR30455">
    <property type="entry name" value="TRANSCRIPTIONAL REPRESSOR NRDR"/>
    <property type="match status" value="1"/>
</dbReference>
<comment type="function">
    <text evidence="8">Negatively regulates transcription of bacterial ribonucleotide reductase nrd genes and operons by binding to NrdR-boxes.</text>
</comment>
<dbReference type="Proteomes" id="UP001150830">
    <property type="component" value="Unassembled WGS sequence"/>
</dbReference>
<evidence type="ECO:0000256" key="3">
    <source>
        <dbReference type="ARBA" id="ARBA00022771"/>
    </source>
</evidence>
<dbReference type="RefSeq" id="WP_283172983.1">
    <property type="nucleotide sequence ID" value="NZ_JAPNOA010000019.1"/>
</dbReference>
<dbReference type="HAMAP" id="MF_00440">
    <property type="entry name" value="NrdR"/>
    <property type="match status" value="1"/>
</dbReference>
<keyword evidence="11" id="KW-1185">Reference proteome</keyword>
<comment type="caution">
    <text evidence="10">The sequence shown here is derived from an EMBL/GenBank/DDBJ whole genome shotgun (WGS) entry which is preliminary data.</text>
</comment>
<dbReference type="GO" id="GO:0003677">
    <property type="term" value="F:DNA binding"/>
    <property type="evidence" value="ECO:0007669"/>
    <property type="project" value="UniProtKB-KW"/>
</dbReference>
<dbReference type="AlphaFoldDB" id="A0A9X3ECS5"/>
<keyword evidence="4 8" id="KW-0067">ATP-binding</keyword>
<dbReference type="NCBIfam" id="TIGR00244">
    <property type="entry name" value="transcriptional regulator NrdR"/>
    <property type="match status" value="1"/>
</dbReference>
<gene>
    <name evidence="8 10" type="primary">nrdR</name>
    <name evidence="10" type="ORF">OUO13_06175</name>
</gene>
<dbReference type="GO" id="GO:0045892">
    <property type="term" value="P:negative regulation of DNA-templated transcription"/>
    <property type="evidence" value="ECO:0007669"/>
    <property type="project" value="UniProtKB-UniRule"/>
</dbReference>
<evidence type="ECO:0000313" key="10">
    <source>
        <dbReference type="EMBL" id="MCY0964766.1"/>
    </source>
</evidence>
<dbReference type="PROSITE" id="PS51161">
    <property type="entry name" value="ATP_CONE"/>
    <property type="match status" value="1"/>
</dbReference>
<keyword evidence="1 8" id="KW-0678">Repressor</keyword>
<evidence type="ECO:0000256" key="7">
    <source>
        <dbReference type="ARBA" id="ARBA00023163"/>
    </source>
</evidence>
<evidence type="ECO:0000313" key="11">
    <source>
        <dbReference type="Proteomes" id="UP001150830"/>
    </source>
</evidence>
<dbReference type="Pfam" id="PF22811">
    <property type="entry name" value="Zn_ribbon_NrdR"/>
    <property type="match status" value="1"/>
</dbReference>
<proteinExistence type="inferred from homology"/>
<accession>A0A9X3ECS5</accession>
<organism evidence="10 11">
    <name type="scientific">Parathalassolituus penaei</name>
    <dbReference type="NCBI Taxonomy" id="2997323"/>
    <lineage>
        <taxon>Bacteria</taxon>
        <taxon>Pseudomonadati</taxon>
        <taxon>Pseudomonadota</taxon>
        <taxon>Gammaproteobacteria</taxon>
        <taxon>Oceanospirillales</taxon>
        <taxon>Oceanospirillaceae</taxon>
        <taxon>Parathalassolituus</taxon>
    </lineage>
</organism>
<evidence type="ECO:0000256" key="1">
    <source>
        <dbReference type="ARBA" id="ARBA00022491"/>
    </source>
</evidence>
<dbReference type="EMBL" id="JAPNOA010000019">
    <property type="protein sequence ID" value="MCY0964766.1"/>
    <property type="molecule type" value="Genomic_DNA"/>
</dbReference>
<feature type="zinc finger region" evidence="8">
    <location>
        <begin position="3"/>
        <end position="34"/>
    </location>
</feature>
<dbReference type="Pfam" id="PF03477">
    <property type="entry name" value="ATP-cone"/>
    <property type="match status" value="1"/>
</dbReference>
<evidence type="ECO:0000256" key="2">
    <source>
        <dbReference type="ARBA" id="ARBA00022741"/>
    </source>
</evidence>
<name>A0A9X3ECS5_9GAMM</name>
<protein>
    <recommendedName>
        <fullName evidence="8">Transcriptional repressor NrdR</fullName>
    </recommendedName>
</protein>
<keyword evidence="6 8" id="KW-0238">DNA-binding</keyword>
<keyword evidence="2 8" id="KW-0547">Nucleotide-binding</keyword>
<dbReference type="InterPro" id="IPR055173">
    <property type="entry name" value="NrdR-like_N"/>
</dbReference>
<evidence type="ECO:0000256" key="4">
    <source>
        <dbReference type="ARBA" id="ARBA00022840"/>
    </source>
</evidence>
<keyword evidence="8" id="KW-0862">Zinc</keyword>
<keyword evidence="3 8" id="KW-0863">Zinc-finger</keyword>
<feature type="domain" description="ATP-cone" evidence="9">
    <location>
        <begin position="49"/>
        <end position="139"/>
    </location>
</feature>
<dbReference type="PANTHER" id="PTHR30455:SF2">
    <property type="entry name" value="TRANSCRIPTIONAL REPRESSOR NRDR"/>
    <property type="match status" value="1"/>
</dbReference>
<evidence type="ECO:0000256" key="8">
    <source>
        <dbReference type="HAMAP-Rule" id="MF_00440"/>
    </source>
</evidence>
<dbReference type="GO" id="GO:0005524">
    <property type="term" value="F:ATP binding"/>
    <property type="evidence" value="ECO:0007669"/>
    <property type="project" value="UniProtKB-UniRule"/>
</dbReference>
<evidence type="ECO:0000259" key="9">
    <source>
        <dbReference type="PROSITE" id="PS51161"/>
    </source>
</evidence>
<dbReference type="GO" id="GO:0008270">
    <property type="term" value="F:zinc ion binding"/>
    <property type="evidence" value="ECO:0007669"/>
    <property type="project" value="UniProtKB-UniRule"/>
</dbReference>
<evidence type="ECO:0000256" key="5">
    <source>
        <dbReference type="ARBA" id="ARBA00023015"/>
    </source>
</evidence>
<dbReference type="InterPro" id="IPR003796">
    <property type="entry name" value="RNR_NrdR-like"/>
</dbReference>
<evidence type="ECO:0000256" key="6">
    <source>
        <dbReference type="ARBA" id="ARBA00023125"/>
    </source>
</evidence>
<dbReference type="InterPro" id="IPR005144">
    <property type="entry name" value="ATP-cone_dom"/>
</dbReference>
<keyword evidence="5 8" id="KW-0805">Transcription regulation</keyword>